<keyword evidence="1" id="KW-0472">Membrane</keyword>
<gene>
    <name evidence="2" type="ORF">MPEBLZ_03078</name>
</gene>
<proteinExistence type="predicted"/>
<evidence type="ECO:0000313" key="3">
    <source>
        <dbReference type="Proteomes" id="UP000050360"/>
    </source>
</evidence>
<dbReference type="EMBL" id="LKCM01000237">
    <property type="protein sequence ID" value="KPQ42361.1"/>
    <property type="molecule type" value="Genomic_DNA"/>
</dbReference>
<evidence type="ECO:0008006" key="4">
    <source>
        <dbReference type="Google" id="ProtNLM"/>
    </source>
</evidence>
<accession>A0A0P7ZCH8</accession>
<reference evidence="2 3" key="1">
    <citation type="submission" date="2015-09" db="EMBL/GenBank/DDBJ databases">
        <title>A metagenomics-based metabolic model of nitrate-dependent anaerobic oxidation of methane by Methanoperedens-like archaea.</title>
        <authorList>
            <person name="Arshad A."/>
            <person name="Speth D.R."/>
            <person name="De Graaf R.M."/>
            <person name="Op Den Camp H.J."/>
            <person name="Jetten M.S."/>
            <person name="Welte C.U."/>
        </authorList>
    </citation>
    <scope>NUCLEOTIDE SEQUENCE [LARGE SCALE GENOMIC DNA]</scope>
</reference>
<keyword evidence="1" id="KW-1133">Transmembrane helix</keyword>
<name>A0A0P7ZCH8_9EURY</name>
<evidence type="ECO:0000256" key="1">
    <source>
        <dbReference type="SAM" id="Phobius"/>
    </source>
</evidence>
<organism evidence="2 3">
    <name type="scientific">Candidatus Methanoperedens nitratireducens</name>
    <dbReference type="NCBI Taxonomy" id="1392998"/>
    <lineage>
        <taxon>Archaea</taxon>
        <taxon>Methanobacteriati</taxon>
        <taxon>Methanobacteriota</taxon>
        <taxon>Stenosarchaea group</taxon>
        <taxon>Methanomicrobia</taxon>
        <taxon>Methanosarcinales</taxon>
        <taxon>ANME-2 cluster</taxon>
        <taxon>Candidatus Methanoperedentaceae</taxon>
        <taxon>Candidatus Methanoperedens</taxon>
    </lineage>
</organism>
<keyword evidence="1" id="KW-0812">Transmembrane</keyword>
<dbReference type="AlphaFoldDB" id="A0A0P7ZCH8"/>
<comment type="caution">
    <text evidence="2">The sequence shown here is derived from an EMBL/GenBank/DDBJ whole genome shotgun (WGS) entry which is preliminary data.</text>
</comment>
<feature type="transmembrane region" description="Helical" evidence="1">
    <location>
        <begin position="47"/>
        <end position="70"/>
    </location>
</feature>
<sequence length="274" mass="29190">MNTKMILVIAAIIVVLGAGYAVARPGNFWNGMMGYGTGNGMMGGNGIGMMGGGMMSGYGPGIGMMGGGMMNGSGTANGMMGRNGIGMMGGSGMMTGDGSVYGNHCGANAATYGENSTPINIDEAKASVEQYLTKTGNNDLKIAEILQFENNFYAGIKEKSTGKYAFELLINKYTGAVVPEMGPNMMWNSKYGYMNTQETETKVTEEQALKNAQEYLDSTLPGTKVNGADDFYGYYTMEVTKDGNIYGMLSVNSYTGAVWYHGWHGTFEKVLEVE</sequence>
<dbReference type="Proteomes" id="UP000050360">
    <property type="component" value="Unassembled WGS sequence"/>
</dbReference>
<dbReference type="PATRIC" id="fig|1719120.3.peg.3343"/>
<protein>
    <recommendedName>
        <fullName evidence="4">Peptidase propeptide and YPEB domain protein</fullName>
    </recommendedName>
</protein>
<evidence type="ECO:0000313" key="2">
    <source>
        <dbReference type="EMBL" id="KPQ42361.1"/>
    </source>
</evidence>